<dbReference type="Gene3D" id="3.20.20.370">
    <property type="entry name" value="Glycoside hydrolase/deacetylase"/>
    <property type="match status" value="1"/>
</dbReference>
<comment type="subcellular location">
    <subcellularLocation>
        <location evidence="1">Secreted</location>
    </subcellularLocation>
</comment>
<evidence type="ECO:0000256" key="2">
    <source>
        <dbReference type="ARBA" id="ARBA00022729"/>
    </source>
</evidence>
<evidence type="ECO:0000313" key="4">
    <source>
        <dbReference type="EMBL" id="SNS67889.1"/>
    </source>
</evidence>
<keyword evidence="2" id="KW-0732">Signal</keyword>
<accession>A0A239GFH1</accession>
<sequence>MTATSSRGAQTPEGRERLRVPPVLMYHSISPSALPDPHRVRVHPHRLDRHLRLLRRLGLRGVSLAELVRAHDRGTAAGLVGLTFDDGYTDFLEHAAPVLARHGMTGTVYVVAGRLAGRNEWDDGPRLDLLDAGGVRAVAAAGHEVGSHTLHHVHLRGADPAVLADEVGGSRRVLEEVLQAPVPGFAYPWGEFDAAAAEAARAAGYDHACVTGDYLPGDRFTIPRFYVAPGDGAPQLLAKLARHSWRMRGVEAPGPVR</sequence>
<evidence type="ECO:0000259" key="3">
    <source>
        <dbReference type="PROSITE" id="PS51677"/>
    </source>
</evidence>
<dbReference type="PANTHER" id="PTHR34216">
    <property type="match status" value="1"/>
</dbReference>
<dbReference type="Pfam" id="PF01522">
    <property type="entry name" value="Polysacc_deac_1"/>
    <property type="match status" value="1"/>
</dbReference>
<dbReference type="CDD" id="cd10918">
    <property type="entry name" value="CE4_NodB_like_5s_6s"/>
    <property type="match status" value="1"/>
</dbReference>
<protein>
    <submittedName>
        <fullName evidence="4">Polysaccharide deacetylase</fullName>
    </submittedName>
</protein>
<evidence type="ECO:0000256" key="1">
    <source>
        <dbReference type="ARBA" id="ARBA00004613"/>
    </source>
</evidence>
<dbReference type="PROSITE" id="PS51677">
    <property type="entry name" value="NODB"/>
    <property type="match status" value="1"/>
</dbReference>
<feature type="domain" description="NodB homology" evidence="3">
    <location>
        <begin position="78"/>
        <end position="257"/>
    </location>
</feature>
<dbReference type="OrthoDB" id="2795102at2"/>
<proteinExistence type="predicted"/>
<dbReference type="Proteomes" id="UP000198386">
    <property type="component" value="Unassembled WGS sequence"/>
</dbReference>
<dbReference type="PANTHER" id="PTHR34216:SF3">
    <property type="entry name" value="POLY-BETA-1,6-N-ACETYL-D-GLUCOSAMINE N-DEACETYLASE"/>
    <property type="match status" value="1"/>
</dbReference>
<organism evidence="4 5">
    <name type="scientific">Geodermatophilus saharensis</name>
    <dbReference type="NCBI Taxonomy" id="1137994"/>
    <lineage>
        <taxon>Bacteria</taxon>
        <taxon>Bacillati</taxon>
        <taxon>Actinomycetota</taxon>
        <taxon>Actinomycetes</taxon>
        <taxon>Geodermatophilales</taxon>
        <taxon>Geodermatophilaceae</taxon>
        <taxon>Geodermatophilus</taxon>
    </lineage>
</organism>
<dbReference type="GO" id="GO:0016810">
    <property type="term" value="F:hydrolase activity, acting on carbon-nitrogen (but not peptide) bonds"/>
    <property type="evidence" value="ECO:0007669"/>
    <property type="project" value="InterPro"/>
</dbReference>
<dbReference type="InterPro" id="IPR002509">
    <property type="entry name" value="NODB_dom"/>
</dbReference>
<gene>
    <name evidence="4" type="ORF">SAMN04488107_3381</name>
</gene>
<dbReference type="RefSeq" id="WP_089405078.1">
    <property type="nucleotide sequence ID" value="NZ_FZOH01000007.1"/>
</dbReference>
<dbReference type="GO" id="GO:0005576">
    <property type="term" value="C:extracellular region"/>
    <property type="evidence" value="ECO:0007669"/>
    <property type="project" value="UniProtKB-SubCell"/>
</dbReference>
<name>A0A239GFH1_9ACTN</name>
<dbReference type="InterPro" id="IPR051398">
    <property type="entry name" value="Polysacch_Deacetylase"/>
</dbReference>
<dbReference type="EMBL" id="FZOH01000007">
    <property type="protein sequence ID" value="SNS67889.1"/>
    <property type="molecule type" value="Genomic_DNA"/>
</dbReference>
<dbReference type="AlphaFoldDB" id="A0A239GFH1"/>
<dbReference type="GO" id="GO:0005975">
    <property type="term" value="P:carbohydrate metabolic process"/>
    <property type="evidence" value="ECO:0007669"/>
    <property type="project" value="InterPro"/>
</dbReference>
<dbReference type="InterPro" id="IPR011330">
    <property type="entry name" value="Glyco_hydro/deAcase_b/a-brl"/>
</dbReference>
<reference evidence="5" key="1">
    <citation type="submission" date="2017-06" db="EMBL/GenBank/DDBJ databases">
        <authorList>
            <person name="Varghese N."/>
            <person name="Submissions S."/>
        </authorList>
    </citation>
    <scope>NUCLEOTIDE SEQUENCE [LARGE SCALE GENOMIC DNA]</scope>
    <source>
        <strain evidence="5">DSM 45423</strain>
    </source>
</reference>
<keyword evidence="5" id="KW-1185">Reference proteome</keyword>
<evidence type="ECO:0000313" key="5">
    <source>
        <dbReference type="Proteomes" id="UP000198386"/>
    </source>
</evidence>
<dbReference type="SUPFAM" id="SSF88713">
    <property type="entry name" value="Glycoside hydrolase/deacetylase"/>
    <property type="match status" value="1"/>
</dbReference>